<organism evidence="1 2">
    <name type="scientific">Culex pipiens pipiens</name>
    <name type="common">Northern house mosquito</name>
    <dbReference type="NCBI Taxonomy" id="38569"/>
    <lineage>
        <taxon>Eukaryota</taxon>
        <taxon>Metazoa</taxon>
        <taxon>Ecdysozoa</taxon>
        <taxon>Arthropoda</taxon>
        <taxon>Hexapoda</taxon>
        <taxon>Insecta</taxon>
        <taxon>Pterygota</taxon>
        <taxon>Neoptera</taxon>
        <taxon>Endopterygota</taxon>
        <taxon>Diptera</taxon>
        <taxon>Nematocera</taxon>
        <taxon>Culicoidea</taxon>
        <taxon>Culicidae</taxon>
        <taxon>Culicinae</taxon>
        <taxon>Culicini</taxon>
        <taxon>Culex</taxon>
        <taxon>Culex</taxon>
    </lineage>
</organism>
<evidence type="ECO:0000313" key="1">
    <source>
        <dbReference type="EMBL" id="KAL1396610.1"/>
    </source>
</evidence>
<dbReference type="Proteomes" id="UP001562425">
    <property type="component" value="Unassembled WGS sequence"/>
</dbReference>
<protein>
    <submittedName>
        <fullName evidence="1">Uncharacterized protein</fullName>
    </submittedName>
</protein>
<dbReference type="EMBL" id="JBEHCU010006649">
    <property type="protein sequence ID" value="KAL1396610.1"/>
    <property type="molecule type" value="Genomic_DNA"/>
</dbReference>
<proteinExistence type="predicted"/>
<keyword evidence="2" id="KW-1185">Reference proteome</keyword>
<evidence type="ECO:0000313" key="2">
    <source>
        <dbReference type="Proteomes" id="UP001562425"/>
    </source>
</evidence>
<dbReference type="AlphaFoldDB" id="A0ABD1DAB9"/>
<reference evidence="1 2" key="1">
    <citation type="submission" date="2024-05" db="EMBL/GenBank/DDBJ databases">
        <title>Culex pipiens pipiens assembly and annotation.</title>
        <authorList>
            <person name="Alout H."/>
            <person name="Durand T."/>
        </authorList>
    </citation>
    <scope>NUCLEOTIDE SEQUENCE [LARGE SCALE GENOMIC DNA]</scope>
    <source>
        <strain evidence="1">HA-2024</strain>
        <tissue evidence="1">Whole body</tissue>
    </source>
</reference>
<comment type="caution">
    <text evidence="1">The sequence shown here is derived from an EMBL/GenBank/DDBJ whole genome shotgun (WGS) entry which is preliminary data.</text>
</comment>
<name>A0ABD1DAB9_CULPP</name>
<gene>
    <name evidence="1" type="ORF">pipiens_010404</name>
</gene>
<accession>A0ABD1DAB9</accession>
<sequence>MRASRPAVGYDPSEHSASAYSFEIKGTESGMQQNEQFQCSGNEPYDALTRKDMVQHLRGSRQAGLAQRERVCT</sequence>